<feature type="transmembrane region" description="Helical" evidence="17">
    <location>
        <begin position="287"/>
        <end position="310"/>
    </location>
</feature>
<feature type="transmembrane region" description="Helical" evidence="17">
    <location>
        <begin position="261"/>
        <end position="281"/>
    </location>
</feature>
<comment type="subcellular location">
    <subcellularLocation>
        <location evidence="2">Mitochondrion inner membrane</location>
        <topology evidence="2">Multi-pass membrane protein</topology>
    </subcellularLocation>
</comment>
<feature type="transmembrane region" description="Helical" evidence="17">
    <location>
        <begin position="322"/>
        <end position="346"/>
    </location>
</feature>
<dbReference type="EMBL" id="MG253273">
    <property type="protein sequence ID" value="AWN56293.1"/>
    <property type="molecule type" value="Genomic_DNA"/>
</dbReference>
<accession>A0A343YVJ8</accession>
<evidence type="ECO:0000256" key="15">
    <source>
        <dbReference type="ARBA" id="ARBA00023136"/>
    </source>
</evidence>
<keyword evidence="8" id="KW-0999">Mitochondrion inner membrane</keyword>
<dbReference type="InterPro" id="IPR003945">
    <property type="entry name" value="NU5C-like"/>
</dbReference>
<keyword evidence="13 17" id="KW-0830">Ubiquinone</keyword>
<evidence type="ECO:0000256" key="16">
    <source>
        <dbReference type="ARBA" id="ARBA00049551"/>
    </source>
</evidence>
<dbReference type="GO" id="GO:0015990">
    <property type="term" value="P:electron transport coupled proton transport"/>
    <property type="evidence" value="ECO:0007669"/>
    <property type="project" value="TreeGrafter"/>
</dbReference>
<dbReference type="GO" id="GO:0005743">
    <property type="term" value="C:mitochondrial inner membrane"/>
    <property type="evidence" value="ECO:0007669"/>
    <property type="project" value="UniProtKB-SubCell"/>
</dbReference>
<keyword evidence="10" id="KW-0249">Electron transport</keyword>
<evidence type="ECO:0000256" key="11">
    <source>
        <dbReference type="ARBA" id="ARBA00022989"/>
    </source>
</evidence>
<evidence type="ECO:0000259" key="19">
    <source>
        <dbReference type="Pfam" id="PF00662"/>
    </source>
</evidence>
<evidence type="ECO:0000256" key="9">
    <source>
        <dbReference type="ARBA" id="ARBA00022967"/>
    </source>
</evidence>
<evidence type="ECO:0000259" key="20">
    <source>
        <dbReference type="Pfam" id="PF06455"/>
    </source>
</evidence>
<keyword evidence="9" id="KW-1278">Translocase</keyword>
<keyword evidence="11 17" id="KW-1133">Transmembrane helix</keyword>
<evidence type="ECO:0000256" key="7">
    <source>
        <dbReference type="ARBA" id="ARBA00022692"/>
    </source>
</evidence>
<comment type="similarity">
    <text evidence="17">Belongs to the complex I subunit 5 family.</text>
</comment>
<evidence type="ECO:0000313" key="21">
    <source>
        <dbReference type="EMBL" id="AWN56293.1"/>
    </source>
</evidence>
<evidence type="ECO:0000256" key="17">
    <source>
        <dbReference type="RuleBase" id="RU003404"/>
    </source>
</evidence>
<feature type="transmembrane region" description="Helical" evidence="17">
    <location>
        <begin position="540"/>
        <end position="558"/>
    </location>
</feature>
<dbReference type="PRINTS" id="PR01434">
    <property type="entry name" value="NADHDHGNASE5"/>
</dbReference>
<dbReference type="InterPro" id="IPR001516">
    <property type="entry name" value="Proton_antipo_N"/>
</dbReference>
<evidence type="ECO:0000256" key="12">
    <source>
        <dbReference type="ARBA" id="ARBA00023027"/>
    </source>
</evidence>
<keyword evidence="15 17" id="KW-0472">Membrane</keyword>
<feature type="transmembrane region" description="Helical" evidence="17">
    <location>
        <begin position="143"/>
        <end position="161"/>
    </location>
</feature>
<dbReference type="Pfam" id="PF06455">
    <property type="entry name" value="NADH5_C"/>
    <property type="match status" value="1"/>
</dbReference>
<evidence type="ECO:0000256" key="5">
    <source>
        <dbReference type="ARBA" id="ARBA00022448"/>
    </source>
</evidence>
<evidence type="ECO:0000256" key="14">
    <source>
        <dbReference type="ARBA" id="ARBA00023128"/>
    </source>
</evidence>
<comment type="function">
    <text evidence="17">Core subunit of the mitochondrial membrane respiratory chain NADH dehydrogenase (Complex I) which catalyzes electron transfer from NADH through the respiratory chain, using ubiquinone as an electron acceptor. Essential for the catalytic activity and assembly of complex I.</text>
</comment>
<dbReference type="InterPro" id="IPR001750">
    <property type="entry name" value="ND/Mrp_TM"/>
</dbReference>
<feature type="domain" description="NADH:quinone oxidoreductase/Mrp antiporter transmembrane" evidence="18">
    <location>
        <begin position="98"/>
        <end position="375"/>
    </location>
</feature>
<feature type="transmembrane region" description="Helical" evidence="17">
    <location>
        <begin position="512"/>
        <end position="528"/>
    </location>
</feature>
<feature type="transmembrane region" description="Helical" evidence="17">
    <location>
        <begin position="412"/>
        <end position="433"/>
    </location>
</feature>
<keyword evidence="7 17" id="KW-0812">Transmembrane</keyword>
<protein>
    <recommendedName>
        <fullName evidence="4 17">NADH-ubiquinone oxidoreductase chain 5</fullName>
        <ecNumber evidence="3 17">7.1.1.2</ecNumber>
    </recommendedName>
</protein>
<evidence type="ECO:0000256" key="3">
    <source>
        <dbReference type="ARBA" id="ARBA00012944"/>
    </source>
</evidence>
<dbReference type="GO" id="GO:0003954">
    <property type="term" value="F:NADH dehydrogenase activity"/>
    <property type="evidence" value="ECO:0007669"/>
    <property type="project" value="TreeGrafter"/>
</dbReference>
<feature type="transmembrane region" description="Helical" evidence="17">
    <location>
        <begin position="473"/>
        <end position="492"/>
    </location>
</feature>
<feature type="transmembrane region" description="Helical" evidence="17">
    <location>
        <begin position="7"/>
        <end position="28"/>
    </location>
</feature>
<keyword evidence="6" id="KW-0679">Respiratory chain</keyword>
<dbReference type="InterPro" id="IPR010934">
    <property type="entry name" value="NADH_DH_su5_C"/>
</dbReference>
<dbReference type="GO" id="GO:0008137">
    <property type="term" value="F:NADH dehydrogenase (ubiquinone) activity"/>
    <property type="evidence" value="ECO:0007669"/>
    <property type="project" value="UniProtKB-EC"/>
</dbReference>
<dbReference type="GO" id="GO:0042773">
    <property type="term" value="P:ATP synthesis coupled electron transport"/>
    <property type="evidence" value="ECO:0007669"/>
    <property type="project" value="InterPro"/>
</dbReference>
<comment type="function">
    <text evidence="1">Core subunit of the mitochondrial membrane respiratory chain NADH dehydrogenase (Complex I) that is believed to belong to the minimal assembly required for catalysis. Complex I functions in the transfer of electrons from NADH to the respiratory chain. The immediate electron acceptor for the enzyme is believed to be ubiquinone.</text>
</comment>
<evidence type="ECO:0000256" key="2">
    <source>
        <dbReference type="ARBA" id="ARBA00004448"/>
    </source>
</evidence>
<feature type="transmembrane region" description="Helical" evidence="17">
    <location>
        <begin position="228"/>
        <end position="249"/>
    </location>
</feature>
<feature type="transmembrane region" description="Helical" evidence="17">
    <location>
        <begin position="439"/>
        <end position="461"/>
    </location>
</feature>
<dbReference type="EC" id="7.1.1.2" evidence="3 17"/>
<feature type="transmembrane region" description="Helical" evidence="17">
    <location>
        <begin position="366"/>
        <end position="391"/>
    </location>
</feature>
<feature type="domain" description="NADH-Ubiquinone oxidoreductase (complex I) chain 5 N-terminal" evidence="19">
    <location>
        <begin position="33"/>
        <end position="82"/>
    </location>
</feature>
<feature type="transmembrane region" description="Helical" evidence="17">
    <location>
        <begin position="204"/>
        <end position="222"/>
    </location>
</feature>
<evidence type="ECO:0000256" key="6">
    <source>
        <dbReference type="ARBA" id="ARBA00022660"/>
    </source>
</evidence>
<evidence type="ECO:0000259" key="18">
    <source>
        <dbReference type="Pfam" id="PF00361"/>
    </source>
</evidence>
<dbReference type="AlphaFoldDB" id="A0A343YVJ8"/>
<sequence length="559" mass="64882">MSFLLFVLSLIFFFLGIFFIINDSLFLVEWLFLSFNSMNFYMSLVFDWMSLIFMSFVLGISSFVMFYSNEYMYSDLNKNRFFYLLIMFILSMMFLIISPNLVSILIGWDGLGLISYCLIIYYQNYKSYNAGMLTALMNRIGDVALILSISWISSYGSWYYLFYLNKMINVNFICFLIILAAFTKSAQLPFSSWLPAAMAAPTPVSALVHSSTLVTAGVYLLIRFNFLIVNFYFIDFFICLSLLTMIMSSLGANFEFDLSKIIAMSTLSQLGFMMSTLMLGFPTLAFFHLLVHALFSALLFLCSGILIHYMWGNQDIRFMGGLVIQVPITTSCMNVSNLALCGIPFLSGFYSKDLIIEVLMMHSVNFLFMFMFFLSVGLTIMYSFRLSYYLLCGNFNSFSFISIYDCSSGMLFSINFMVLFSILGGSFMSWLIFKSPIIILLPFDLKIVILLFVFFGGWLGYESNFYIEIMKFPLINYFFGSMWFMPMFSTYFLTNNSFLFMLSYFKLVDYGWGEYFGSSGIFNLLFFMTKFNQGFQFNNFKVYMLISIFWLLFVLVYMI</sequence>
<comment type="catalytic activity">
    <reaction evidence="16 17">
        <text>a ubiquinone + NADH + 5 H(+)(in) = a ubiquinol + NAD(+) + 4 H(+)(out)</text>
        <dbReference type="Rhea" id="RHEA:29091"/>
        <dbReference type="Rhea" id="RHEA-COMP:9565"/>
        <dbReference type="Rhea" id="RHEA-COMP:9566"/>
        <dbReference type="ChEBI" id="CHEBI:15378"/>
        <dbReference type="ChEBI" id="CHEBI:16389"/>
        <dbReference type="ChEBI" id="CHEBI:17976"/>
        <dbReference type="ChEBI" id="CHEBI:57540"/>
        <dbReference type="ChEBI" id="CHEBI:57945"/>
        <dbReference type="EC" id="7.1.1.2"/>
    </reaction>
</comment>
<dbReference type="Pfam" id="PF00662">
    <property type="entry name" value="Proton_antipo_N"/>
    <property type="match status" value="1"/>
</dbReference>
<feature type="domain" description="NADH dehydrogenase subunit 5 C-terminal" evidence="20">
    <location>
        <begin position="382"/>
        <end position="558"/>
    </location>
</feature>
<proteinExistence type="inferred from homology"/>
<evidence type="ECO:0000256" key="1">
    <source>
        <dbReference type="ARBA" id="ARBA00003257"/>
    </source>
</evidence>
<organism evidence="21">
    <name type="scientific">Mahanarva spectabilis</name>
    <dbReference type="NCBI Taxonomy" id="1985197"/>
    <lineage>
        <taxon>Eukaryota</taxon>
        <taxon>Metazoa</taxon>
        <taxon>Ecdysozoa</taxon>
        <taxon>Arthropoda</taxon>
        <taxon>Hexapoda</taxon>
        <taxon>Insecta</taxon>
        <taxon>Pterygota</taxon>
        <taxon>Neoptera</taxon>
        <taxon>Paraneoptera</taxon>
        <taxon>Hemiptera</taxon>
        <taxon>Auchenorrhyncha</taxon>
        <taxon>Cercopoidea</taxon>
        <taxon>Cercopidae</taxon>
        <taxon>Ischnorhininae</taxon>
        <taxon>Mahanarva</taxon>
    </lineage>
</organism>
<feature type="transmembrane region" description="Helical" evidence="17">
    <location>
        <begin position="104"/>
        <end position="122"/>
    </location>
</feature>
<dbReference type="PANTHER" id="PTHR42829:SF2">
    <property type="entry name" value="NADH-UBIQUINONE OXIDOREDUCTASE CHAIN 5"/>
    <property type="match status" value="1"/>
</dbReference>
<evidence type="ECO:0000256" key="13">
    <source>
        <dbReference type="ARBA" id="ARBA00023075"/>
    </source>
</evidence>
<evidence type="ECO:0000256" key="4">
    <source>
        <dbReference type="ARBA" id="ARBA00021096"/>
    </source>
</evidence>
<feature type="transmembrane region" description="Helical" evidence="17">
    <location>
        <begin position="167"/>
        <end position="183"/>
    </location>
</feature>
<name>A0A343YVJ8_9HEMI</name>
<evidence type="ECO:0000256" key="8">
    <source>
        <dbReference type="ARBA" id="ARBA00022792"/>
    </source>
</evidence>
<dbReference type="PANTHER" id="PTHR42829">
    <property type="entry name" value="NADH-UBIQUINONE OXIDOREDUCTASE CHAIN 5"/>
    <property type="match status" value="1"/>
</dbReference>
<evidence type="ECO:0000256" key="10">
    <source>
        <dbReference type="ARBA" id="ARBA00022982"/>
    </source>
</evidence>
<feature type="transmembrane region" description="Helical" evidence="17">
    <location>
        <begin position="81"/>
        <end position="98"/>
    </location>
</feature>
<dbReference type="Pfam" id="PF00361">
    <property type="entry name" value="Proton_antipo_M"/>
    <property type="match status" value="1"/>
</dbReference>
<reference evidence="21" key="1">
    <citation type="submission" date="2017-10" db="EMBL/GenBank/DDBJ databases">
        <title>Mitogenomes of tropical arthropods.</title>
        <authorList>
            <person name="Pires Paula D."/>
            <person name="Coiti Togawa R."/>
        </authorList>
    </citation>
    <scope>NUCLEOTIDE SEQUENCE</scope>
</reference>
<dbReference type="PRINTS" id="PR01435">
    <property type="entry name" value="NPOXDRDTASE5"/>
</dbReference>
<keyword evidence="12 17" id="KW-0520">NAD</keyword>
<keyword evidence="14 17" id="KW-0496">Mitochondrion</keyword>
<feature type="transmembrane region" description="Helical" evidence="17">
    <location>
        <begin position="48"/>
        <end position="69"/>
    </location>
</feature>
<geneLocation type="mitochondrion" evidence="21"/>
<keyword evidence="5 17" id="KW-0813">Transport</keyword>